<comment type="function">
    <text evidence="9">Essential cell division protein.</text>
</comment>
<dbReference type="GO" id="GO:0090529">
    <property type="term" value="P:cell septum assembly"/>
    <property type="evidence" value="ECO:0007669"/>
    <property type="project" value="InterPro"/>
</dbReference>
<keyword evidence="3 9" id="KW-0997">Cell inner membrane</keyword>
<feature type="domain" description="POTRA" evidence="11">
    <location>
        <begin position="99"/>
        <end position="167"/>
    </location>
</feature>
<comment type="subcellular location">
    <subcellularLocation>
        <location evidence="9">Cell inner membrane</location>
        <topology evidence="9">Single-pass type II membrane protein</topology>
    </subcellularLocation>
    <subcellularLocation>
        <location evidence="1">Membrane</location>
    </subcellularLocation>
    <text evidence="9">Localizes to the division septum.</text>
</comment>
<dbReference type="RefSeq" id="WP_109252945.1">
    <property type="nucleotide sequence ID" value="NZ_QEXV01000003.1"/>
</dbReference>
<evidence type="ECO:0000256" key="7">
    <source>
        <dbReference type="ARBA" id="ARBA00023136"/>
    </source>
</evidence>
<dbReference type="Pfam" id="PF03799">
    <property type="entry name" value="FtsQ_DivIB_C"/>
    <property type="match status" value="1"/>
</dbReference>
<evidence type="ECO:0000256" key="2">
    <source>
        <dbReference type="ARBA" id="ARBA00022475"/>
    </source>
</evidence>
<evidence type="ECO:0000256" key="6">
    <source>
        <dbReference type="ARBA" id="ARBA00022989"/>
    </source>
</evidence>
<keyword evidence="13" id="KW-1185">Reference proteome</keyword>
<evidence type="ECO:0000256" key="5">
    <source>
        <dbReference type="ARBA" id="ARBA00022692"/>
    </source>
</evidence>
<evidence type="ECO:0000256" key="1">
    <source>
        <dbReference type="ARBA" id="ARBA00004370"/>
    </source>
</evidence>
<keyword evidence="4 9" id="KW-0132">Cell division</keyword>
<dbReference type="EMBL" id="QEXV01000003">
    <property type="protein sequence ID" value="PWE17714.1"/>
    <property type="molecule type" value="Genomic_DNA"/>
</dbReference>
<dbReference type="InterPro" id="IPR045335">
    <property type="entry name" value="FtsQ_C_sf"/>
</dbReference>
<dbReference type="AlphaFoldDB" id="A0A2U2BUS6"/>
<dbReference type="InterPro" id="IPR026579">
    <property type="entry name" value="FtsQ"/>
</dbReference>
<dbReference type="HAMAP" id="MF_00911">
    <property type="entry name" value="FtsQ_subfam"/>
    <property type="match status" value="1"/>
</dbReference>
<dbReference type="InterPro" id="IPR013685">
    <property type="entry name" value="POTRA_FtsQ_type"/>
</dbReference>
<keyword evidence="5 9" id="KW-0812">Transmembrane</keyword>
<dbReference type="GO" id="GO:0043093">
    <property type="term" value="P:FtsZ-dependent cytokinesis"/>
    <property type="evidence" value="ECO:0007669"/>
    <property type="project" value="UniProtKB-UniRule"/>
</dbReference>
<name>A0A2U2BUS6_9PROT</name>
<evidence type="ECO:0000259" key="11">
    <source>
        <dbReference type="PROSITE" id="PS51779"/>
    </source>
</evidence>
<evidence type="ECO:0000256" key="9">
    <source>
        <dbReference type="HAMAP-Rule" id="MF_00911"/>
    </source>
</evidence>
<feature type="transmembrane region" description="Helical" evidence="9">
    <location>
        <begin position="54"/>
        <end position="76"/>
    </location>
</feature>
<accession>A0A2U2BUS6</accession>
<evidence type="ECO:0000256" key="10">
    <source>
        <dbReference type="SAM" id="MobiDB-lite"/>
    </source>
</evidence>
<proteinExistence type="inferred from homology"/>
<keyword evidence="6 9" id="KW-1133">Transmembrane helix</keyword>
<evidence type="ECO:0000256" key="4">
    <source>
        <dbReference type="ARBA" id="ARBA00022618"/>
    </source>
</evidence>
<protein>
    <recommendedName>
        <fullName evidence="9">Cell division protein FtsQ</fullName>
    </recommendedName>
</protein>
<dbReference type="Pfam" id="PF08478">
    <property type="entry name" value="POTRA_1"/>
    <property type="match status" value="1"/>
</dbReference>
<dbReference type="Gene3D" id="3.10.20.310">
    <property type="entry name" value="membrane protein fhac"/>
    <property type="match status" value="1"/>
</dbReference>
<keyword evidence="8 9" id="KW-0131">Cell cycle</keyword>
<evidence type="ECO:0000313" key="13">
    <source>
        <dbReference type="Proteomes" id="UP000245168"/>
    </source>
</evidence>
<comment type="similarity">
    <text evidence="9">Belongs to the FtsQ/DivIB family. FtsQ subfamily.</text>
</comment>
<dbReference type="Gene3D" id="3.40.50.11690">
    <property type="entry name" value="Cell division protein FtsQ/DivIB"/>
    <property type="match status" value="1"/>
</dbReference>
<organism evidence="12 13">
    <name type="scientific">Marinicauda salina</name>
    <dbReference type="NCBI Taxonomy" id="2135793"/>
    <lineage>
        <taxon>Bacteria</taxon>
        <taxon>Pseudomonadati</taxon>
        <taxon>Pseudomonadota</taxon>
        <taxon>Alphaproteobacteria</taxon>
        <taxon>Maricaulales</taxon>
        <taxon>Maricaulaceae</taxon>
        <taxon>Marinicauda</taxon>
    </lineage>
</organism>
<dbReference type="GO" id="GO:0005886">
    <property type="term" value="C:plasma membrane"/>
    <property type="evidence" value="ECO:0007669"/>
    <property type="project" value="UniProtKB-SubCell"/>
</dbReference>
<dbReference type="InterPro" id="IPR005548">
    <property type="entry name" value="Cell_div_FtsQ/DivIB_C"/>
</dbReference>
<evidence type="ECO:0000256" key="8">
    <source>
        <dbReference type="ARBA" id="ARBA00023306"/>
    </source>
</evidence>
<dbReference type="PROSITE" id="PS51779">
    <property type="entry name" value="POTRA"/>
    <property type="match status" value="1"/>
</dbReference>
<dbReference type="PANTHER" id="PTHR35851:SF1">
    <property type="entry name" value="CELL DIVISION PROTEIN FTSQ"/>
    <property type="match status" value="1"/>
</dbReference>
<dbReference type="InterPro" id="IPR034746">
    <property type="entry name" value="POTRA"/>
</dbReference>
<evidence type="ECO:0000313" key="12">
    <source>
        <dbReference type="EMBL" id="PWE17714.1"/>
    </source>
</evidence>
<evidence type="ECO:0000256" key="3">
    <source>
        <dbReference type="ARBA" id="ARBA00022519"/>
    </source>
</evidence>
<reference evidence="13" key="1">
    <citation type="submission" date="2018-05" db="EMBL/GenBank/DDBJ databases">
        <authorList>
            <person name="Liu B.-T."/>
        </authorList>
    </citation>
    <scope>NUCLEOTIDE SEQUENCE [LARGE SCALE GENOMIC DNA]</scope>
    <source>
        <strain evidence="13">WD6-1</strain>
    </source>
</reference>
<gene>
    <name evidence="9" type="primary">ftsQ</name>
    <name evidence="12" type="ORF">DDZ18_08645</name>
</gene>
<dbReference type="Proteomes" id="UP000245168">
    <property type="component" value="Unassembled WGS sequence"/>
</dbReference>
<sequence>MPKVRRAGDARGSGKKQHARSRRNARKTAPERRRKVANWASARLRAARYRGVHALRLAGFAAMGVLAVAMGLAWAAGRLDDMGARIHDGVAQRMAAAGFTPAVVEVAGSRRVSAEEIARVIGVEPGASMLSLDPAAAREAVEALSWVEHATVARLWPDRIAVRLAERRPYALWQNEGRYRVVDRSGVVIEAADPGDYADLPRVVGAGANTAAVEILTLLARQPTVSELVTHAVRVGERRWNLRLAGGGDVMLPEEDPASALAMIAALHADRGVLHLDARTFDLRNEGDLVIRAWPDRASEAPGRGA</sequence>
<keyword evidence="7 9" id="KW-0472">Membrane</keyword>
<keyword evidence="2 9" id="KW-1003">Cell membrane</keyword>
<comment type="caution">
    <text evidence="12">The sequence shown here is derived from an EMBL/GenBank/DDBJ whole genome shotgun (WGS) entry which is preliminary data.</text>
</comment>
<feature type="compositionally biased region" description="Basic residues" evidence="10">
    <location>
        <begin position="13"/>
        <end position="36"/>
    </location>
</feature>
<dbReference type="OrthoDB" id="9783091at2"/>
<dbReference type="GO" id="GO:0032153">
    <property type="term" value="C:cell division site"/>
    <property type="evidence" value="ECO:0007669"/>
    <property type="project" value="UniProtKB-UniRule"/>
</dbReference>
<dbReference type="PANTHER" id="PTHR35851">
    <property type="entry name" value="CELL DIVISION PROTEIN FTSQ"/>
    <property type="match status" value="1"/>
</dbReference>
<feature type="region of interest" description="Disordered" evidence="10">
    <location>
        <begin position="1"/>
        <end position="36"/>
    </location>
</feature>